<reference evidence="2 3" key="1">
    <citation type="submission" date="2018-02" db="EMBL/GenBank/DDBJ databases">
        <title>Characterization of Xanthomonas diversity in transplant houses and field plants.</title>
        <authorList>
            <person name="Abrahamian P."/>
            <person name="Timilsina S."/>
            <person name="Minsavage G.V."/>
            <person name="Goss E.M."/>
            <person name="Jones J.B."/>
            <person name="Vallad G.E."/>
        </authorList>
    </citation>
    <scope>NUCLEOTIDE SEQUENCE [LARGE SCALE GENOMIC DNA]</scope>
    <source>
        <strain evidence="2 3">GEV2132</strain>
    </source>
</reference>
<dbReference type="RefSeq" id="WP_017165116.1">
    <property type="nucleotide sequence ID" value="NZ_CP116309.1"/>
</dbReference>
<dbReference type="EMBL" id="PUUL01000042">
    <property type="protein sequence ID" value="RXD54616.1"/>
    <property type="molecule type" value="Genomic_DNA"/>
</dbReference>
<dbReference type="Pfam" id="PF22491">
    <property type="entry name" value="DUF6988"/>
    <property type="match status" value="1"/>
</dbReference>
<reference evidence="1 4" key="2">
    <citation type="submission" date="2019-11" db="EMBL/GenBank/DDBJ databases">
        <title>Genome-resolved metagenomics to study the prevalence of co-infection and intraspecific heterogeneity among plant pathogen metapopulations.</title>
        <authorList>
            <person name="Newberry E."/>
            <person name="Bhandari R."/>
            <person name="Kemble J."/>
            <person name="Sikora E."/>
            <person name="Potnis N."/>
        </authorList>
    </citation>
    <scope>NUCLEOTIDE SEQUENCE [LARGE SCALE GENOMIC DNA]</scope>
    <source>
        <strain evidence="1">Xp_Tom_Tuscaloosa_18b</strain>
    </source>
</reference>
<gene>
    <name evidence="2" type="ORF">DB769_08670</name>
    <name evidence="1" type="ORF">G3W61_08170</name>
</gene>
<evidence type="ECO:0000313" key="2">
    <source>
        <dbReference type="EMBL" id="RXD54616.1"/>
    </source>
</evidence>
<accession>A0A6P0FL15</accession>
<sequence>MMSERVEKLFGGSDALLEALGPITAASPFDQAARLQVCRALCSLSIEHAVASRCLLAAGAGPSTLIIHRAQFEALVRAVWVFYCASDDEVACLQDELTPTSESLAARLPMLSKMLQALETVKQAAEPLRAFSEFKKYSWVALNSFVHAGAHALHRLRTGFPLELVELIVKQSNALVVMAHMQLAIITGSQDAVRWVAKTADGFSDVLPLRTR</sequence>
<protein>
    <submittedName>
        <fullName evidence="1">Uncharacterized protein</fullName>
    </submittedName>
</protein>
<dbReference type="InterPro" id="IPR054257">
    <property type="entry name" value="DUF6988"/>
</dbReference>
<dbReference type="Proteomes" id="UP000289372">
    <property type="component" value="Unassembled WGS sequence"/>
</dbReference>
<evidence type="ECO:0000313" key="3">
    <source>
        <dbReference type="Proteomes" id="UP000289372"/>
    </source>
</evidence>
<dbReference type="AlphaFoldDB" id="A0A6P0FL15"/>
<dbReference type="EMBL" id="JAAGYU010000027">
    <property type="protein sequence ID" value="NEL76226.1"/>
    <property type="molecule type" value="Genomic_DNA"/>
</dbReference>
<evidence type="ECO:0000313" key="4">
    <source>
        <dbReference type="Proteomes" id="UP000471082"/>
    </source>
</evidence>
<dbReference type="Proteomes" id="UP000471082">
    <property type="component" value="Unassembled WGS sequence"/>
</dbReference>
<name>A0A6P0FL15_XANPE</name>
<comment type="caution">
    <text evidence="1">The sequence shown here is derived from an EMBL/GenBank/DDBJ whole genome shotgun (WGS) entry which is preliminary data.</text>
</comment>
<proteinExistence type="predicted"/>
<evidence type="ECO:0000313" key="1">
    <source>
        <dbReference type="EMBL" id="NEL76226.1"/>
    </source>
</evidence>
<organism evidence="1 4">
    <name type="scientific">Xanthomonas perforans</name>
    <dbReference type="NCBI Taxonomy" id="442694"/>
    <lineage>
        <taxon>Bacteria</taxon>
        <taxon>Pseudomonadati</taxon>
        <taxon>Pseudomonadota</taxon>
        <taxon>Gammaproteobacteria</taxon>
        <taxon>Lysobacterales</taxon>
        <taxon>Lysobacteraceae</taxon>
        <taxon>Xanthomonas</taxon>
    </lineage>
</organism>